<dbReference type="SUPFAM" id="SSF103473">
    <property type="entry name" value="MFS general substrate transporter"/>
    <property type="match status" value="1"/>
</dbReference>
<feature type="transmembrane region" description="Helical" evidence="8">
    <location>
        <begin position="392"/>
        <end position="412"/>
    </location>
</feature>
<feature type="transmembrane region" description="Helical" evidence="8">
    <location>
        <begin position="151"/>
        <end position="179"/>
    </location>
</feature>
<dbReference type="PROSITE" id="PS50850">
    <property type="entry name" value="MFS"/>
    <property type="match status" value="1"/>
</dbReference>
<evidence type="ECO:0000256" key="7">
    <source>
        <dbReference type="SAM" id="MobiDB-lite"/>
    </source>
</evidence>
<dbReference type="Proteomes" id="UP000837801">
    <property type="component" value="Unassembled WGS sequence"/>
</dbReference>
<feature type="transmembrane region" description="Helical" evidence="8">
    <location>
        <begin position="477"/>
        <end position="500"/>
    </location>
</feature>
<feature type="domain" description="Major facilitator superfamily (MFS) profile" evidence="9">
    <location>
        <begin position="74"/>
        <end position="531"/>
    </location>
</feature>
<name>A0A9P0QK88_9ASCO</name>
<dbReference type="EMBL" id="CAKXYY010000001">
    <property type="protein sequence ID" value="CAH2350056.1"/>
    <property type="molecule type" value="Genomic_DNA"/>
</dbReference>
<dbReference type="PANTHER" id="PTHR23511:SF4">
    <property type="entry name" value="MAJOR FACILITATOR SUPERFAMILY (MFS) PROFILE DOMAIN-CONTAINING PROTEIN"/>
    <property type="match status" value="1"/>
</dbReference>
<comment type="subcellular location">
    <subcellularLocation>
        <location evidence="1">Membrane</location>
        <topology evidence="1">Multi-pass membrane protein</topology>
    </subcellularLocation>
</comment>
<dbReference type="InterPro" id="IPR036259">
    <property type="entry name" value="MFS_trans_sf"/>
</dbReference>
<evidence type="ECO:0000313" key="11">
    <source>
        <dbReference type="Proteomes" id="UP000837801"/>
    </source>
</evidence>
<keyword evidence="4 8" id="KW-0812">Transmembrane</keyword>
<protein>
    <submittedName>
        <fullName evidence="10">MFS siderochrome iron transporter 1</fullName>
    </submittedName>
</protein>
<keyword evidence="3" id="KW-0813">Transport</keyword>
<keyword evidence="11" id="KW-1185">Reference proteome</keyword>
<feature type="transmembrane region" description="Helical" evidence="8">
    <location>
        <begin position="347"/>
        <end position="364"/>
    </location>
</feature>
<feature type="transmembrane region" description="Helical" evidence="8">
    <location>
        <begin position="444"/>
        <end position="465"/>
    </location>
</feature>
<feature type="transmembrane region" description="Helical" evidence="8">
    <location>
        <begin position="200"/>
        <end position="225"/>
    </location>
</feature>
<evidence type="ECO:0000313" key="10">
    <source>
        <dbReference type="EMBL" id="CAH2350056.1"/>
    </source>
</evidence>
<gene>
    <name evidence="10" type="ORF">CLIB1423_01S01420</name>
</gene>
<reference evidence="10" key="1">
    <citation type="submission" date="2022-03" db="EMBL/GenBank/DDBJ databases">
        <authorList>
            <person name="Legras J.-L."/>
            <person name="Devillers H."/>
            <person name="Grondin C."/>
        </authorList>
    </citation>
    <scope>NUCLEOTIDE SEQUENCE</scope>
    <source>
        <strain evidence="10">CLIB 1423</strain>
    </source>
</reference>
<organism evidence="10 11">
    <name type="scientific">[Candida] railenensis</name>
    <dbReference type="NCBI Taxonomy" id="45579"/>
    <lineage>
        <taxon>Eukaryota</taxon>
        <taxon>Fungi</taxon>
        <taxon>Dikarya</taxon>
        <taxon>Ascomycota</taxon>
        <taxon>Saccharomycotina</taxon>
        <taxon>Pichiomycetes</taxon>
        <taxon>Debaryomycetaceae</taxon>
        <taxon>Kurtzmaniella</taxon>
    </lineage>
</organism>
<evidence type="ECO:0000256" key="5">
    <source>
        <dbReference type="ARBA" id="ARBA00022989"/>
    </source>
</evidence>
<proteinExistence type="inferred from homology"/>
<evidence type="ECO:0000256" key="8">
    <source>
        <dbReference type="SAM" id="Phobius"/>
    </source>
</evidence>
<evidence type="ECO:0000256" key="4">
    <source>
        <dbReference type="ARBA" id="ARBA00022692"/>
    </source>
</evidence>
<dbReference type="Pfam" id="PF07690">
    <property type="entry name" value="MFS_1"/>
    <property type="match status" value="1"/>
</dbReference>
<dbReference type="OrthoDB" id="3936150at2759"/>
<dbReference type="CDD" id="cd17316">
    <property type="entry name" value="MFS_SV2_like"/>
    <property type="match status" value="1"/>
</dbReference>
<evidence type="ECO:0000256" key="6">
    <source>
        <dbReference type="ARBA" id="ARBA00023136"/>
    </source>
</evidence>
<comment type="caution">
    <text evidence="10">The sequence shown here is derived from an EMBL/GenBank/DDBJ whole genome shotgun (WGS) entry which is preliminary data.</text>
</comment>
<keyword evidence="6 8" id="KW-0472">Membrane</keyword>
<comment type="similarity">
    <text evidence="2">Belongs to the major facilitator superfamily.</text>
</comment>
<feature type="transmembrane region" description="Helical" evidence="8">
    <location>
        <begin position="506"/>
        <end position="527"/>
    </location>
</feature>
<dbReference type="InterPro" id="IPR020846">
    <property type="entry name" value="MFS_dom"/>
</dbReference>
<accession>A0A9P0QK88</accession>
<dbReference type="FunFam" id="1.20.1250.20:FF:000171">
    <property type="entry name" value="MFS general substrate transporter"/>
    <property type="match status" value="1"/>
</dbReference>
<feature type="transmembrane region" description="Helical" evidence="8">
    <location>
        <begin position="419"/>
        <end position="438"/>
    </location>
</feature>
<dbReference type="GO" id="GO:0022857">
    <property type="term" value="F:transmembrane transporter activity"/>
    <property type="evidence" value="ECO:0007669"/>
    <property type="project" value="InterPro"/>
</dbReference>
<feature type="transmembrane region" description="Helical" evidence="8">
    <location>
        <begin position="120"/>
        <end position="139"/>
    </location>
</feature>
<dbReference type="GO" id="GO:0016020">
    <property type="term" value="C:membrane"/>
    <property type="evidence" value="ECO:0007669"/>
    <property type="project" value="UniProtKB-SubCell"/>
</dbReference>
<sequence length="535" mass="58893">MKFIPSKESKTSNTEKDAVPKTSNTEKDAVKVENDSLEVGSFDKISDMSELEGSDVALAAKIRLINDAIDEIGFTPYHLKLFFLNGMGYATDSQLTYIESGVRTYVNYQFRKGFPMSAECLNIGLLAGTIFWGFGADLIGRKTAFNTSLFLSAFFTILVGAMGNYATYCIFVLLSAAAAGGNLVLDTCVFLEYLPHKYQWLLTFFAFFWGLGQTVAALITWWGLANYSCESADNCPSSANEGWRYVYYVNGAIVLVMAMLRVFVVRLQETPKFLVSNNREAEAVLTLQTIAKKYNRKCSLTLEALQECGEITSNEDYRQDMSVKNTIKVIGEHLATIFSTKKNIRSATLLFTSWFFLGIAYPLYSSFLPQYLASRGANISASTTAGVYRDNVISNFCSTFGPVIAGALLWLFPVLGRRGVLAIGGISTMALLFGYTAVRNHAANLGLTSAVYITLYIYYGCLYAYSPEVMPTQARATGNAMCIGLTRIASCITPIIAYFSNTSTSVPIWICGAFVGIIGVEALFFPYEPSKQRVV</sequence>
<feature type="region of interest" description="Disordered" evidence="7">
    <location>
        <begin position="1"/>
        <end position="32"/>
    </location>
</feature>
<evidence type="ECO:0000259" key="9">
    <source>
        <dbReference type="PROSITE" id="PS50850"/>
    </source>
</evidence>
<dbReference type="InterPro" id="IPR011701">
    <property type="entry name" value="MFS"/>
</dbReference>
<feature type="transmembrane region" description="Helical" evidence="8">
    <location>
        <begin position="245"/>
        <end position="264"/>
    </location>
</feature>
<evidence type="ECO:0000256" key="2">
    <source>
        <dbReference type="ARBA" id="ARBA00008335"/>
    </source>
</evidence>
<dbReference type="PANTHER" id="PTHR23511">
    <property type="entry name" value="SYNAPTIC VESICLE GLYCOPROTEIN 2"/>
    <property type="match status" value="1"/>
</dbReference>
<keyword evidence="5 8" id="KW-1133">Transmembrane helix</keyword>
<dbReference type="AlphaFoldDB" id="A0A9P0QK88"/>
<evidence type="ECO:0000256" key="3">
    <source>
        <dbReference type="ARBA" id="ARBA00022448"/>
    </source>
</evidence>
<evidence type="ECO:0000256" key="1">
    <source>
        <dbReference type="ARBA" id="ARBA00004141"/>
    </source>
</evidence>
<dbReference type="Gene3D" id="1.20.1250.20">
    <property type="entry name" value="MFS general substrate transporter like domains"/>
    <property type="match status" value="1"/>
</dbReference>